<proteinExistence type="predicted"/>
<dbReference type="GO" id="GO:0033615">
    <property type="term" value="P:mitochondrial proton-transporting ATP synthase complex assembly"/>
    <property type="evidence" value="ECO:0007669"/>
    <property type="project" value="TreeGrafter"/>
</dbReference>
<dbReference type="InterPro" id="IPR009724">
    <property type="entry name" value="TMEM70"/>
</dbReference>
<accession>A0AAU9SIX8</accession>
<sequence length="111" mass="13521">MAMFWCAFNLLFKGVKNIERKRIGRKNFRKKKKLNRKNMRNEAEVICIKGIEHDHERCGCLHTALHWFVCHYIHKLRWQPDSDTFEVDMMTWLATFTPKTLKFSDIRYRDT</sequence>
<reference evidence="1 2" key="1">
    <citation type="submission" date="2022-03" db="EMBL/GenBank/DDBJ databases">
        <authorList>
            <person name="Nunn A."/>
            <person name="Chopra R."/>
            <person name="Nunn A."/>
            <person name="Contreras Garrido A."/>
        </authorList>
    </citation>
    <scope>NUCLEOTIDE SEQUENCE [LARGE SCALE GENOMIC DNA]</scope>
</reference>
<dbReference type="EMBL" id="OU466861">
    <property type="protein sequence ID" value="CAH2065769.1"/>
    <property type="molecule type" value="Genomic_DNA"/>
</dbReference>
<organism evidence="1 2">
    <name type="scientific">Thlaspi arvense</name>
    <name type="common">Field penny-cress</name>
    <dbReference type="NCBI Taxonomy" id="13288"/>
    <lineage>
        <taxon>Eukaryota</taxon>
        <taxon>Viridiplantae</taxon>
        <taxon>Streptophyta</taxon>
        <taxon>Embryophyta</taxon>
        <taxon>Tracheophyta</taxon>
        <taxon>Spermatophyta</taxon>
        <taxon>Magnoliopsida</taxon>
        <taxon>eudicotyledons</taxon>
        <taxon>Gunneridae</taxon>
        <taxon>Pentapetalae</taxon>
        <taxon>rosids</taxon>
        <taxon>malvids</taxon>
        <taxon>Brassicales</taxon>
        <taxon>Brassicaceae</taxon>
        <taxon>Thlaspideae</taxon>
        <taxon>Thlaspi</taxon>
    </lineage>
</organism>
<dbReference type="GO" id="GO:0031966">
    <property type="term" value="C:mitochondrial membrane"/>
    <property type="evidence" value="ECO:0007669"/>
    <property type="project" value="TreeGrafter"/>
</dbReference>
<keyword evidence="2" id="KW-1185">Reference proteome</keyword>
<gene>
    <name evidence="1" type="ORF">TAV2_LOCUS17347</name>
</gene>
<name>A0AAU9SIX8_THLAR</name>
<dbReference type="AlphaFoldDB" id="A0AAU9SIX8"/>
<evidence type="ECO:0000313" key="1">
    <source>
        <dbReference type="EMBL" id="CAH2065769.1"/>
    </source>
</evidence>
<dbReference type="PANTHER" id="PTHR13281">
    <property type="entry name" value="TRANSMEMBRANE PROTEIN 70, MITOCHONDRIAL"/>
    <property type="match status" value="1"/>
</dbReference>
<dbReference type="PANTHER" id="PTHR13281:SF0">
    <property type="entry name" value="TRANSMEMBRANE PROTEIN 70, MITOCHONDRIAL"/>
    <property type="match status" value="1"/>
</dbReference>
<dbReference type="Proteomes" id="UP000836841">
    <property type="component" value="Chromosome 5"/>
</dbReference>
<evidence type="ECO:0000313" key="2">
    <source>
        <dbReference type="Proteomes" id="UP000836841"/>
    </source>
</evidence>
<protein>
    <submittedName>
        <fullName evidence="1">Uncharacterized protein</fullName>
    </submittedName>
</protein>